<keyword evidence="3" id="KW-0418">Kinase</keyword>
<organism evidence="3 4">
    <name type="scientific">Solidesulfovibrio carbinolicus</name>
    <dbReference type="NCBI Taxonomy" id="296842"/>
    <lineage>
        <taxon>Bacteria</taxon>
        <taxon>Pseudomonadati</taxon>
        <taxon>Thermodesulfobacteriota</taxon>
        <taxon>Desulfovibrionia</taxon>
        <taxon>Desulfovibrionales</taxon>
        <taxon>Desulfovibrionaceae</taxon>
        <taxon>Solidesulfovibrio</taxon>
    </lineage>
</organism>
<sequence>MSDAPLPTFFLPAERLEQPAIDAIARDIAHSPSALTLAAIPLAVVIVNDTRQIVYANAKFLALANQDDACHVIGQRIGEALGCEHVDDNIGGCGTTRFCQYCGAAQAIVKSLEGECGTQECAINRVAASTLDALNLQVWAVPMEIEGHQLVLNSALDIAHEKALRGFERIFFHDIINAVTGIKGISDLLSLELPNNYLRELELLRRSIDDLQDIVDTQRDFLAVEAKEYRQNYTRLYTIDILNYLASYCQSFNHGGKRRIDVAPQAAARIFSSDLRIIQRIMVNMVKNALEAAGPGQSVTLGAEETDQCAVRLWVANPGMMPEEVQLRLFEKGFSTKGEGRGLGTYSMRLFARQCLGGEISFTSTAEDGTRFTLELPA</sequence>
<proteinExistence type="predicted"/>
<feature type="domain" description="Histidine kinase" evidence="2">
    <location>
        <begin position="170"/>
        <end position="378"/>
    </location>
</feature>
<protein>
    <submittedName>
        <fullName evidence="3">Sensor histidine kinase</fullName>
    </submittedName>
</protein>
<evidence type="ECO:0000313" key="4">
    <source>
        <dbReference type="Proteomes" id="UP000293296"/>
    </source>
</evidence>
<name>A0A4P6HM27_9BACT</name>
<dbReference type="RefSeq" id="WP_129352650.1">
    <property type="nucleotide sequence ID" value="NZ_CP026538.1"/>
</dbReference>
<dbReference type="Pfam" id="PF02518">
    <property type="entry name" value="HATPase_c"/>
    <property type="match status" value="1"/>
</dbReference>
<dbReference type="InterPro" id="IPR036890">
    <property type="entry name" value="HATPase_C_sf"/>
</dbReference>
<dbReference type="SUPFAM" id="SSF55874">
    <property type="entry name" value="ATPase domain of HSP90 chaperone/DNA topoisomerase II/histidine kinase"/>
    <property type="match status" value="1"/>
</dbReference>
<dbReference type="EMBL" id="CP026538">
    <property type="protein sequence ID" value="QAZ67766.1"/>
    <property type="molecule type" value="Genomic_DNA"/>
</dbReference>
<dbReference type="PROSITE" id="PS50109">
    <property type="entry name" value="HIS_KIN"/>
    <property type="match status" value="1"/>
</dbReference>
<dbReference type="Proteomes" id="UP000293296">
    <property type="component" value="Chromosome"/>
</dbReference>
<dbReference type="InterPro" id="IPR003594">
    <property type="entry name" value="HATPase_dom"/>
</dbReference>
<keyword evidence="3" id="KW-0808">Transferase</keyword>
<keyword evidence="1" id="KW-0597">Phosphoprotein</keyword>
<dbReference type="Gene3D" id="3.30.565.10">
    <property type="entry name" value="Histidine kinase-like ATPase, C-terminal domain"/>
    <property type="match status" value="1"/>
</dbReference>
<dbReference type="InterPro" id="IPR005467">
    <property type="entry name" value="His_kinase_dom"/>
</dbReference>
<dbReference type="AlphaFoldDB" id="A0A4P6HM27"/>
<evidence type="ECO:0000256" key="1">
    <source>
        <dbReference type="ARBA" id="ARBA00022553"/>
    </source>
</evidence>
<evidence type="ECO:0000259" key="2">
    <source>
        <dbReference type="PROSITE" id="PS50109"/>
    </source>
</evidence>
<accession>A0A4P6HM27</accession>
<dbReference type="PANTHER" id="PTHR43547:SF2">
    <property type="entry name" value="HYBRID SIGNAL TRANSDUCTION HISTIDINE KINASE C"/>
    <property type="match status" value="1"/>
</dbReference>
<evidence type="ECO:0000313" key="3">
    <source>
        <dbReference type="EMBL" id="QAZ67766.1"/>
    </source>
</evidence>
<dbReference type="GO" id="GO:0000155">
    <property type="term" value="F:phosphorelay sensor kinase activity"/>
    <property type="evidence" value="ECO:0007669"/>
    <property type="project" value="TreeGrafter"/>
</dbReference>
<gene>
    <name evidence="3" type="ORF">C3Y92_11260</name>
</gene>
<reference evidence="3 4" key="1">
    <citation type="submission" date="2018-02" db="EMBL/GenBank/DDBJ databases">
        <title>Genome sequence of Desulfovibrio carbinolicus DSM 3852.</title>
        <authorList>
            <person name="Wilbanks E."/>
            <person name="Skennerton C.T."/>
            <person name="Orphan V.J."/>
        </authorList>
    </citation>
    <scope>NUCLEOTIDE SEQUENCE [LARGE SCALE GENOMIC DNA]</scope>
    <source>
        <strain evidence="3 4">DSM 3852</strain>
    </source>
</reference>
<dbReference type="SMART" id="SM00387">
    <property type="entry name" value="HATPase_c"/>
    <property type="match status" value="1"/>
</dbReference>
<keyword evidence="4" id="KW-1185">Reference proteome</keyword>
<dbReference type="OrthoDB" id="9792686at2"/>
<dbReference type="PANTHER" id="PTHR43547">
    <property type="entry name" value="TWO-COMPONENT HISTIDINE KINASE"/>
    <property type="match status" value="1"/>
</dbReference>
<dbReference type="KEGG" id="dcb:C3Y92_11260"/>